<comment type="caution">
    <text evidence="1">The sequence shown here is derived from an EMBL/GenBank/DDBJ whole genome shotgun (WGS) entry which is preliminary data.</text>
</comment>
<feature type="non-terminal residue" evidence="1">
    <location>
        <position position="1"/>
    </location>
</feature>
<reference evidence="1" key="1">
    <citation type="submission" date="2021-06" db="EMBL/GenBank/DDBJ databases">
        <authorList>
            <person name="Kallberg Y."/>
            <person name="Tangrot J."/>
            <person name="Rosling A."/>
        </authorList>
    </citation>
    <scope>NUCLEOTIDE SEQUENCE</scope>
    <source>
        <strain evidence="1">MA461A</strain>
    </source>
</reference>
<dbReference type="EMBL" id="CAJVQC010006629">
    <property type="protein sequence ID" value="CAG8569224.1"/>
    <property type="molecule type" value="Genomic_DNA"/>
</dbReference>
<accession>A0ACA9M8I0</accession>
<protein>
    <submittedName>
        <fullName evidence="1">30046_t:CDS:1</fullName>
    </submittedName>
</protein>
<evidence type="ECO:0000313" key="1">
    <source>
        <dbReference type="EMBL" id="CAG8569224.1"/>
    </source>
</evidence>
<sequence>DYYNIHEKRRPDNTNLSGVAHLATINIDASIICKQLINKYQGLFDISYTQHKIQWASTKQSESFKFDRIDQLTEQLLHSMQDYLEILNIILKYNETTNHLNNYIVPVIADWPGQLFIRRAITQLYKNNSKSQILSEVISFVSILAPLHVSLNSREQVIKIYYSFFKKLFHINFNDYWIKNIHNRIRASTTCKDNANDIQKQAYLLEAFTNTKYYLYSSSELDFLTNKICLFLLQQFQVVFEEYQKKLKANATLSITKPKPKSKKDKKDSNIEFITIDHIDEKVLPAGYHTTYLPIFNSCNYCYKSFEQDSDRTILIYGHEYH</sequence>
<evidence type="ECO:0000313" key="2">
    <source>
        <dbReference type="Proteomes" id="UP000789920"/>
    </source>
</evidence>
<organism evidence="1 2">
    <name type="scientific">Racocetra persica</name>
    <dbReference type="NCBI Taxonomy" id="160502"/>
    <lineage>
        <taxon>Eukaryota</taxon>
        <taxon>Fungi</taxon>
        <taxon>Fungi incertae sedis</taxon>
        <taxon>Mucoromycota</taxon>
        <taxon>Glomeromycotina</taxon>
        <taxon>Glomeromycetes</taxon>
        <taxon>Diversisporales</taxon>
        <taxon>Gigasporaceae</taxon>
        <taxon>Racocetra</taxon>
    </lineage>
</organism>
<name>A0ACA9M8I0_9GLOM</name>
<gene>
    <name evidence="1" type="ORF">RPERSI_LOCUS4686</name>
</gene>
<keyword evidence="2" id="KW-1185">Reference proteome</keyword>
<dbReference type="Proteomes" id="UP000789920">
    <property type="component" value="Unassembled WGS sequence"/>
</dbReference>
<proteinExistence type="predicted"/>